<name>A0ABS1H3Y2_9BACL</name>
<sequence length="137" mass="16160">MGLIVVALLLLVVTSLFIFNKFSVAKEESYDEFSKLSQEKREAAIKKFDDFQEYLYKKGGFYEQVHKKLRKEGYDHVMLIAEYPKGVTWVKFALTNREATKKEQEEVKSIFNKLVKKNNLDPKVFKVRVRNDDSPDW</sequence>
<protein>
    <submittedName>
        <fullName evidence="1">Uncharacterized protein</fullName>
    </submittedName>
</protein>
<comment type="caution">
    <text evidence="1">The sequence shown here is derived from an EMBL/GenBank/DDBJ whole genome shotgun (WGS) entry which is preliminary data.</text>
</comment>
<dbReference type="RefSeq" id="WP_200748104.1">
    <property type="nucleotide sequence ID" value="NZ_JAEOAH010000004.1"/>
</dbReference>
<keyword evidence="2" id="KW-1185">Reference proteome</keyword>
<proteinExistence type="predicted"/>
<gene>
    <name evidence="1" type="ORF">JFL43_04450</name>
</gene>
<accession>A0ABS1H3Y2</accession>
<dbReference type="EMBL" id="JAEOAH010000004">
    <property type="protein sequence ID" value="MBK3494119.1"/>
    <property type="molecule type" value="Genomic_DNA"/>
</dbReference>
<organism evidence="1 2">
    <name type="scientific">Viridibacillus soli</name>
    <dbReference type="NCBI Taxonomy" id="2798301"/>
    <lineage>
        <taxon>Bacteria</taxon>
        <taxon>Bacillati</taxon>
        <taxon>Bacillota</taxon>
        <taxon>Bacilli</taxon>
        <taxon>Bacillales</taxon>
        <taxon>Caryophanaceae</taxon>
        <taxon>Viridibacillus</taxon>
    </lineage>
</organism>
<evidence type="ECO:0000313" key="2">
    <source>
        <dbReference type="Proteomes" id="UP000618943"/>
    </source>
</evidence>
<reference evidence="1 2" key="1">
    <citation type="submission" date="2020-12" db="EMBL/GenBank/DDBJ databases">
        <title>YIM B01967 draft genome.</title>
        <authorList>
            <person name="Yan X."/>
        </authorList>
    </citation>
    <scope>NUCLEOTIDE SEQUENCE [LARGE SCALE GENOMIC DNA]</scope>
    <source>
        <strain evidence="1 2">YIM B01967</strain>
    </source>
</reference>
<dbReference type="Proteomes" id="UP000618943">
    <property type="component" value="Unassembled WGS sequence"/>
</dbReference>
<evidence type="ECO:0000313" key="1">
    <source>
        <dbReference type="EMBL" id="MBK3494119.1"/>
    </source>
</evidence>